<evidence type="ECO:0000313" key="8">
    <source>
        <dbReference type="Proteomes" id="UP000281549"/>
    </source>
</evidence>
<feature type="transmembrane region" description="Helical" evidence="6">
    <location>
        <begin position="179"/>
        <end position="202"/>
    </location>
</feature>
<feature type="non-terminal residue" evidence="7">
    <location>
        <position position="1"/>
    </location>
</feature>
<sequence length="401" mass="44510">NSACCAASGTIKCCCKAVPCSKVIGTKLIYTGGFIVSTIIAYILNTSGSNILLKMPNNTCTSTQCLLMFEYFSVLKISFALVMYHAILALFLLGAKNTDDPRSHLQNGFWPLKLLMWVGLVIGSFFIQDAFFEKYWIAAVVFSAVFIILQAIILVDFACSWAEDWVGKYEMSDSNLYKYLLLGSTFGLYTFNFVVTVLLYVYYTKNEGCGVNSFFVTMNLILMVAVSVASVNPRIQEINSRSGLLQAAMIGAYNVYLVASAVTEDPDGKCGSITTSSDESVATLMTYLGLLFTFLSLGYAAFSTGSSDVFHKQDTESNADEVEIEYNFSFFHFAFVLAAFYMAAVITDWGYPTLVEGNTFVIKNNYAPVWVKICMSWLTSLLYLWTLVAPLILKDRDFGYI</sequence>
<dbReference type="Pfam" id="PF03348">
    <property type="entry name" value="Serinc"/>
    <property type="match status" value="1"/>
</dbReference>
<dbReference type="PANTHER" id="PTHR10383">
    <property type="entry name" value="SERINE INCORPORATOR"/>
    <property type="match status" value="1"/>
</dbReference>
<dbReference type="EMBL" id="ML005006">
    <property type="protein sequence ID" value="RKP20934.1"/>
    <property type="molecule type" value="Genomic_DNA"/>
</dbReference>
<feature type="transmembrane region" description="Helical" evidence="6">
    <location>
        <begin position="330"/>
        <end position="349"/>
    </location>
</feature>
<feature type="transmembrane region" description="Helical" evidence="6">
    <location>
        <begin position="369"/>
        <end position="393"/>
    </location>
</feature>
<feature type="transmembrane region" description="Helical" evidence="6">
    <location>
        <begin position="71"/>
        <end position="93"/>
    </location>
</feature>
<organism evidence="7 8">
    <name type="scientific">Rozella allomycis (strain CSF55)</name>
    <dbReference type="NCBI Taxonomy" id="988480"/>
    <lineage>
        <taxon>Eukaryota</taxon>
        <taxon>Fungi</taxon>
        <taxon>Fungi incertae sedis</taxon>
        <taxon>Cryptomycota</taxon>
        <taxon>Cryptomycota incertae sedis</taxon>
        <taxon>Rozella</taxon>
    </lineage>
</organism>
<comment type="subcellular location">
    <subcellularLocation>
        <location evidence="1">Membrane</location>
        <topology evidence="1">Multi-pass membrane protein</topology>
    </subcellularLocation>
</comment>
<evidence type="ECO:0000256" key="2">
    <source>
        <dbReference type="ARBA" id="ARBA00006665"/>
    </source>
</evidence>
<gene>
    <name evidence="7" type="ORF">ROZALSC1DRAFT_12087</name>
</gene>
<feature type="transmembrane region" description="Helical" evidence="6">
    <location>
        <begin position="214"/>
        <end position="231"/>
    </location>
</feature>
<feature type="transmembrane region" description="Helical" evidence="6">
    <location>
        <begin position="137"/>
        <end position="158"/>
    </location>
</feature>
<comment type="similarity">
    <text evidence="2">Belongs to the TDE1 family.</text>
</comment>
<keyword evidence="4 6" id="KW-1133">Transmembrane helix</keyword>
<evidence type="ECO:0000256" key="6">
    <source>
        <dbReference type="SAM" id="Phobius"/>
    </source>
</evidence>
<protein>
    <submittedName>
        <fullName evidence="7">TMS membrane protein/tumor differentially expressed protein</fullName>
    </submittedName>
</protein>
<proteinExistence type="inferred from homology"/>
<name>A0A4P9YMZ3_ROZAC</name>
<evidence type="ECO:0000256" key="3">
    <source>
        <dbReference type="ARBA" id="ARBA00022692"/>
    </source>
</evidence>
<evidence type="ECO:0000313" key="7">
    <source>
        <dbReference type="EMBL" id="RKP20934.1"/>
    </source>
</evidence>
<dbReference type="Proteomes" id="UP000281549">
    <property type="component" value="Unassembled WGS sequence"/>
</dbReference>
<feature type="transmembrane region" description="Helical" evidence="6">
    <location>
        <begin position="282"/>
        <end position="302"/>
    </location>
</feature>
<dbReference type="InterPro" id="IPR005016">
    <property type="entry name" value="TDE1/TMS"/>
</dbReference>
<evidence type="ECO:0000256" key="4">
    <source>
        <dbReference type="ARBA" id="ARBA00022989"/>
    </source>
</evidence>
<keyword evidence="5 6" id="KW-0472">Membrane</keyword>
<dbReference type="GO" id="GO:0016020">
    <property type="term" value="C:membrane"/>
    <property type="evidence" value="ECO:0007669"/>
    <property type="project" value="UniProtKB-SubCell"/>
</dbReference>
<feature type="transmembrane region" description="Helical" evidence="6">
    <location>
        <begin position="114"/>
        <end position="131"/>
    </location>
</feature>
<dbReference type="PANTHER" id="PTHR10383:SF9">
    <property type="entry name" value="SERINE INCORPORATOR, ISOFORM F"/>
    <property type="match status" value="1"/>
</dbReference>
<reference evidence="8" key="1">
    <citation type="journal article" date="2018" name="Nat. Microbiol.">
        <title>Leveraging single-cell genomics to expand the fungal tree of life.</title>
        <authorList>
            <person name="Ahrendt S.R."/>
            <person name="Quandt C.A."/>
            <person name="Ciobanu D."/>
            <person name="Clum A."/>
            <person name="Salamov A."/>
            <person name="Andreopoulos B."/>
            <person name="Cheng J.F."/>
            <person name="Woyke T."/>
            <person name="Pelin A."/>
            <person name="Henrissat B."/>
            <person name="Reynolds N.K."/>
            <person name="Benny G.L."/>
            <person name="Smith M.E."/>
            <person name="James T.Y."/>
            <person name="Grigoriev I.V."/>
        </authorList>
    </citation>
    <scope>NUCLEOTIDE SEQUENCE [LARGE SCALE GENOMIC DNA]</scope>
    <source>
        <strain evidence="8">CSF55</strain>
    </source>
</reference>
<evidence type="ECO:0000256" key="1">
    <source>
        <dbReference type="ARBA" id="ARBA00004141"/>
    </source>
</evidence>
<feature type="transmembrane region" description="Helical" evidence="6">
    <location>
        <begin position="28"/>
        <end position="45"/>
    </location>
</feature>
<keyword evidence="3 6" id="KW-0812">Transmembrane</keyword>
<dbReference type="AlphaFoldDB" id="A0A4P9YMZ3"/>
<accession>A0A4P9YMZ3</accession>
<evidence type="ECO:0000256" key="5">
    <source>
        <dbReference type="ARBA" id="ARBA00023136"/>
    </source>
</evidence>